<dbReference type="Gene3D" id="2.60.40.1120">
    <property type="entry name" value="Carboxypeptidase-like, regulatory domain"/>
    <property type="match status" value="1"/>
</dbReference>
<keyword evidence="2" id="KW-0472">Membrane</keyword>
<comment type="subcellular location">
    <subcellularLocation>
        <location evidence="1">Cell outer membrane</location>
    </subcellularLocation>
</comment>
<dbReference type="EMBL" id="BMJB01000001">
    <property type="protein sequence ID" value="GGA55638.1"/>
    <property type="molecule type" value="Genomic_DNA"/>
</dbReference>
<keyword evidence="7" id="KW-1185">Reference proteome</keyword>
<dbReference type="RefSeq" id="WP_188757640.1">
    <property type="nucleotide sequence ID" value="NZ_BMJB01000001.1"/>
</dbReference>
<keyword evidence="3" id="KW-0998">Cell outer membrane</keyword>
<organism evidence="6 7">
    <name type="scientific">Edaphobacter acidisoli</name>
    <dbReference type="NCBI Taxonomy" id="2040573"/>
    <lineage>
        <taxon>Bacteria</taxon>
        <taxon>Pseudomonadati</taxon>
        <taxon>Acidobacteriota</taxon>
        <taxon>Terriglobia</taxon>
        <taxon>Terriglobales</taxon>
        <taxon>Acidobacteriaceae</taxon>
        <taxon>Edaphobacter</taxon>
    </lineage>
</organism>
<comment type="caution">
    <text evidence="6">The sequence shown here is derived from an EMBL/GenBank/DDBJ whole genome shotgun (WGS) entry which is preliminary data.</text>
</comment>
<dbReference type="Pfam" id="PF13620">
    <property type="entry name" value="CarboxypepD_reg"/>
    <property type="match status" value="1"/>
</dbReference>
<dbReference type="InterPro" id="IPR036942">
    <property type="entry name" value="Beta-barrel_TonB_sf"/>
</dbReference>
<evidence type="ECO:0000256" key="2">
    <source>
        <dbReference type="ARBA" id="ARBA00023136"/>
    </source>
</evidence>
<gene>
    <name evidence="6" type="ORF">GCM10011507_03650</name>
</gene>
<evidence type="ECO:0000256" key="4">
    <source>
        <dbReference type="SAM" id="SignalP"/>
    </source>
</evidence>
<dbReference type="InterPro" id="IPR057601">
    <property type="entry name" value="Oar-like_b-barrel"/>
</dbReference>
<name>A0A916W062_9BACT</name>
<evidence type="ECO:0000259" key="5">
    <source>
        <dbReference type="Pfam" id="PF25183"/>
    </source>
</evidence>
<dbReference type="InterPro" id="IPR008969">
    <property type="entry name" value="CarboxyPept-like_regulatory"/>
</dbReference>
<evidence type="ECO:0000256" key="1">
    <source>
        <dbReference type="ARBA" id="ARBA00004442"/>
    </source>
</evidence>
<evidence type="ECO:0000313" key="7">
    <source>
        <dbReference type="Proteomes" id="UP000648801"/>
    </source>
</evidence>
<feature type="domain" description="TonB-dependent transporter Oar-like beta-barrel" evidence="5">
    <location>
        <begin position="229"/>
        <end position="1246"/>
    </location>
</feature>
<reference evidence="6" key="1">
    <citation type="journal article" date="2014" name="Int. J. Syst. Evol. Microbiol.">
        <title>Complete genome sequence of Corynebacterium casei LMG S-19264T (=DSM 44701T), isolated from a smear-ripened cheese.</title>
        <authorList>
            <consortium name="US DOE Joint Genome Institute (JGI-PGF)"/>
            <person name="Walter F."/>
            <person name="Albersmeier A."/>
            <person name="Kalinowski J."/>
            <person name="Ruckert C."/>
        </authorList>
    </citation>
    <scope>NUCLEOTIDE SEQUENCE</scope>
    <source>
        <strain evidence="6">CGMCC 1.15447</strain>
    </source>
</reference>
<feature type="signal peptide" evidence="4">
    <location>
        <begin position="1"/>
        <end position="25"/>
    </location>
</feature>
<dbReference type="GO" id="GO:0009279">
    <property type="term" value="C:cell outer membrane"/>
    <property type="evidence" value="ECO:0007669"/>
    <property type="project" value="UniProtKB-SubCell"/>
</dbReference>
<reference evidence="6" key="2">
    <citation type="submission" date="2020-09" db="EMBL/GenBank/DDBJ databases">
        <authorList>
            <person name="Sun Q."/>
            <person name="Zhou Y."/>
        </authorList>
    </citation>
    <scope>NUCLEOTIDE SEQUENCE</scope>
    <source>
        <strain evidence="6">CGMCC 1.15447</strain>
    </source>
</reference>
<evidence type="ECO:0000256" key="3">
    <source>
        <dbReference type="ARBA" id="ARBA00023237"/>
    </source>
</evidence>
<sequence>MKRIRSFLLLVLSAAFMACGVSAWAQSGSSRIQGTVHDSSGAIVPGAKVTITDTGKGTVTSLVTNSAGIYTTPALSFGNYKVAVDFKGFNPWEGTLLLRAGQTSVVDVTLTIAGVNEQVTVAGDVTPLVNTTNQTVGNTLDRQRIADLPENGRSVTNLVGITTPGVNGGYVNGMNTAAFEYIQDGAVLANEDFGGANYKMPDPDSIQEVKVETSNSSAKFNRPASAILTTKAGTNAFHGSVFETNRNNSFGIARQRQDPVGVKAPKLIRNEFGASLGGPIWIPHLYNGRDKSFFFVAYEGLELRNQTTKTYSVPTDAMRGGDFSALTNSSSQALTLYDPLTTASSTACAEPTGVIDTNLYCRQAFPNNKIPTSRLSPLAQKIFAIMPHATLPNVNPSVAANWYGPAPNNDSERTLTVRLDQHFNETNNGYFRFTHGYSQPYAWLSNNYGPPATDGSANLQYTPTYTDSGAFSFNHIFSPTFFSETVLSQDYESDLVEGGLHSNVDYSDQFGLPNPLGMPGFPVVAYPGFLPYGFGPGGVRKNSQEITNLDENLTLIRGRHTLQFGGRYRHDRIWILPDANPPATNVSFSSALATGMYNPASGSSLSKYSTSGHSAADFFLGYASSYSVVQNPQWYHFRGQEIAGYFQDDFKVTPKLTLNLGIRWEIHPAFHEHDGLFGGYDFKTGAIVTGQSLDALYKLGRTNPGIINALEATGVSFETAQQAGLPPSLVYGNYHDIAPRFGAAYQMISGNRPTVLRGGYGTYVYAPPVRNFYAETRANPPFTATYPLSYTDTTQDGSVNYLLRTVPTVVAGQNSSNIINTSSPKAFPLGSTGVSSLDPHYPSTFVNQWNFTIEQGLPQSIVFRASYIGVHGTNLEQYWDFDTAPGTYVWYVRTNSPTPTGPQAPVAMNQYPNLPYGFIEQQRKTGYSNDNSIQLELQRLHKNGYGFQVFYVLSNAFREGGNGWRDSYYENQSVFAPGAVPSDVNASNRYQNYFRDTVAAPQHQIRWNWLMELPFGRGKKFLGSSNRFVDELVGGWQLSSTGSLASQFWQPTTSLYQPTTMHLYKKHKISDCRSGTCKPGYLWYNGYIRADLVNQSNGVEGVPAGYTPYNTPFFPTPAGGSVACTGPNTPQGCDPYHVYRETNDVFFGGTPPPGAPIVYGPLNNGKSVTISYAPGINPLLHRYQLGPFNWTMDASVFKSFKITERTALQLNADFFNVLNEPGLNNPDTTIGIVDSTLSHNAPRQMQLTARFQF</sequence>
<keyword evidence="4" id="KW-0732">Signal</keyword>
<dbReference type="Proteomes" id="UP000648801">
    <property type="component" value="Unassembled WGS sequence"/>
</dbReference>
<evidence type="ECO:0000313" key="6">
    <source>
        <dbReference type="EMBL" id="GGA55638.1"/>
    </source>
</evidence>
<feature type="chain" id="PRO_5037824147" description="TonB-dependent transporter Oar-like beta-barrel domain-containing protein" evidence="4">
    <location>
        <begin position="26"/>
        <end position="1253"/>
    </location>
</feature>
<dbReference type="SUPFAM" id="SSF49464">
    <property type="entry name" value="Carboxypeptidase regulatory domain-like"/>
    <property type="match status" value="1"/>
</dbReference>
<proteinExistence type="predicted"/>
<dbReference type="AlphaFoldDB" id="A0A916W062"/>
<dbReference type="Gene3D" id="2.40.170.20">
    <property type="entry name" value="TonB-dependent receptor, beta-barrel domain"/>
    <property type="match status" value="1"/>
</dbReference>
<dbReference type="Pfam" id="PF25183">
    <property type="entry name" value="OMP_b-brl_4"/>
    <property type="match status" value="1"/>
</dbReference>
<accession>A0A916W062</accession>
<dbReference type="SUPFAM" id="SSF56935">
    <property type="entry name" value="Porins"/>
    <property type="match status" value="1"/>
</dbReference>
<protein>
    <recommendedName>
        <fullName evidence="5">TonB-dependent transporter Oar-like beta-barrel domain-containing protein</fullName>
    </recommendedName>
</protein>
<dbReference type="PROSITE" id="PS51257">
    <property type="entry name" value="PROKAR_LIPOPROTEIN"/>
    <property type="match status" value="1"/>
</dbReference>